<reference evidence="1" key="1">
    <citation type="submission" date="2023-07" db="EMBL/GenBank/DDBJ databases">
        <authorList>
            <consortium name="AG Swart"/>
            <person name="Singh M."/>
            <person name="Singh A."/>
            <person name="Seah K."/>
            <person name="Emmerich C."/>
        </authorList>
    </citation>
    <scope>NUCLEOTIDE SEQUENCE</scope>
    <source>
        <strain evidence="1">DP1</strain>
    </source>
</reference>
<protein>
    <submittedName>
        <fullName evidence="1">Uncharacterized protein</fullName>
    </submittedName>
</protein>
<dbReference type="EMBL" id="CAMPGE010018348">
    <property type="protein sequence ID" value="CAI2376773.1"/>
    <property type="molecule type" value="Genomic_DNA"/>
</dbReference>
<dbReference type="SUPFAM" id="SSF54447">
    <property type="entry name" value="ssDNA-binding transcriptional regulator domain"/>
    <property type="match status" value="1"/>
</dbReference>
<dbReference type="GO" id="GO:0006355">
    <property type="term" value="P:regulation of DNA-templated transcription"/>
    <property type="evidence" value="ECO:0007669"/>
    <property type="project" value="InterPro"/>
</dbReference>
<comment type="caution">
    <text evidence="1">The sequence shown here is derived from an EMBL/GenBank/DDBJ whole genome shotgun (WGS) entry which is preliminary data.</text>
</comment>
<evidence type="ECO:0000313" key="1">
    <source>
        <dbReference type="EMBL" id="CAI2376773.1"/>
    </source>
</evidence>
<dbReference type="GO" id="GO:0003677">
    <property type="term" value="F:DNA binding"/>
    <property type="evidence" value="ECO:0007669"/>
    <property type="project" value="InterPro"/>
</dbReference>
<evidence type="ECO:0000313" key="2">
    <source>
        <dbReference type="Proteomes" id="UP001295684"/>
    </source>
</evidence>
<dbReference type="Gene3D" id="2.30.31.10">
    <property type="entry name" value="Transcriptional Coactivator Pc4, Chain A"/>
    <property type="match status" value="1"/>
</dbReference>
<organism evidence="1 2">
    <name type="scientific">Euplotes crassus</name>
    <dbReference type="NCBI Taxonomy" id="5936"/>
    <lineage>
        <taxon>Eukaryota</taxon>
        <taxon>Sar</taxon>
        <taxon>Alveolata</taxon>
        <taxon>Ciliophora</taxon>
        <taxon>Intramacronucleata</taxon>
        <taxon>Spirotrichea</taxon>
        <taxon>Hypotrichia</taxon>
        <taxon>Euplotida</taxon>
        <taxon>Euplotidae</taxon>
        <taxon>Moneuplotes</taxon>
    </lineage>
</organism>
<accession>A0AAD1XPZ1</accession>
<dbReference type="InterPro" id="IPR009044">
    <property type="entry name" value="ssDNA-bd_transcriptional_reg"/>
</dbReference>
<keyword evidence="2" id="KW-1185">Reference proteome</keyword>
<sequence length="255" mass="29536">MFAIRRILSSTNSRGLYRSYHSINQCRRPLSPFTAYSLKSFNTNNNAGRFRNTYRGKKVFVKPHNIIRDHLMLAVTPHRAIYEESNNTVSLSRLGYLTFEFIPTENVDGRSRANYQDKDTFIMTMKNIGDFLKIDDSYNKDEEPVILNYVPFNSPQSGPDSRVTVCKIEKKLIKEDGIDILNFEITYMYIRGEEITKDRSILIEVGEMKVLQSLLEQSMFYLLGWQVLGTPQILESDIDNRDALNSGKFSPFKKN</sequence>
<name>A0AAD1XPZ1_EUPCR</name>
<dbReference type="AlphaFoldDB" id="A0AAD1XPZ1"/>
<proteinExistence type="predicted"/>
<dbReference type="Proteomes" id="UP001295684">
    <property type="component" value="Unassembled WGS sequence"/>
</dbReference>
<gene>
    <name evidence="1" type="ORF">ECRASSUSDP1_LOCUS18148</name>
</gene>